<dbReference type="EMBL" id="JAEVLS010000003">
    <property type="protein sequence ID" value="MBM0106117.1"/>
    <property type="molecule type" value="Genomic_DNA"/>
</dbReference>
<name>A0ABS1WYQ9_9GAMM</name>
<organism evidence="9 10">
    <name type="scientific">Steroidobacter gossypii</name>
    <dbReference type="NCBI Taxonomy" id="2805490"/>
    <lineage>
        <taxon>Bacteria</taxon>
        <taxon>Pseudomonadati</taxon>
        <taxon>Pseudomonadota</taxon>
        <taxon>Gammaproteobacteria</taxon>
        <taxon>Steroidobacterales</taxon>
        <taxon>Steroidobacteraceae</taxon>
        <taxon>Steroidobacter</taxon>
    </lineage>
</organism>
<proteinExistence type="inferred from homology"/>
<evidence type="ECO:0000256" key="3">
    <source>
        <dbReference type="ARBA" id="ARBA00015084"/>
    </source>
</evidence>
<dbReference type="NCBIfam" id="TIGR02108">
    <property type="entry name" value="PQQ_syn_pqqB"/>
    <property type="match status" value="1"/>
</dbReference>
<accession>A0ABS1WYQ9</accession>
<sequence>MQVRILGSAAGGGFPQWNCNCRNCLGVRRRELNARPRTQSSIAIRGADETAWTLVNASPDILAQLQANPQLQPARTARDTGIRNIVLTDSQIDHTTGLLMLRESPRPWPLWCTDGVFADLTSSNPILQVLQNYCGVNRQRIEPGEWFTVEGSEELRWQAIALPGKPPPYSKRSAQPGDVIGLVVEDVRAARRLCYAPGVASVDASLFELMAGAHCVLVDGTFWTDDELIELGVSRKRAADMGHLTQSGGMIGWLDRLPPSTRRVLIHINNTNPILVEDSPEREVLNAHHIEVAYDGMEITV</sequence>
<dbReference type="RefSeq" id="WP_203168193.1">
    <property type="nucleotide sequence ID" value="NZ_JAEVLS010000003.1"/>
</dbReference>
<gene>
    <name evidence="7 9" type="primary">pqqB</name>
    <name evidence="9" type="ORF">JM946_15390</name>
</gene>
<dbReference type="Proteomes" id="UP000661077">
    <property type="component" value="Unassembled WGS sequence"/>
</dbReference>
<dbReference type="InterPro" id="IPR036866">
    <property type="entry name" value="RibonucZ/Hydroxyglut_hydro"/>
</dbReference>
<dbReference type="HAMAP" id="MF_00653">
    <property type="entry name" value="PQQ_syn_PqqB"/>
    <property type="match status" value="1"/>
</dbReference>
<keyword evidence="4 7" id="KW-0813">Transport</keyword>
<comment type="caution">
    <text evidence="9">The sequence shown here is derived from an EMBL/GenBank/DDBJ whole genome shotgun (WGS) entry which is preliminary data.</text>
</comment>
<dbReference type="Gene3D" id="3.60.15.10">
    <property type="entry name" value="Ribonuclease Z/Hydroxyacylglutathione hydrolase-like"/>
    <property type="match status" value="1"/>
</dbReference>
<dbReference type="InterPro" id="IPR011842">
    <property type="entry name" value="PQQ_synth_PqqB"/>
</dbReference>
<keyword evidence="10" id="KW-1185">Reference proteome</keyword>
<evidence type="ECO:0000256" key="1">
    <source>
        <dbReference type="ARBA" id="ARBA00004886"/>
    </source>
</evidence>
<dbReference type="Pfam" id="PF12706">
    <property type="entry name" value="Lactamase_B_2"/>
    <property type="match status" value="1"/>
</dbReference>
<comment type="pathway">
    <text evidence="1 7">Cofactor biosynthesis; pyrroloquinoline quinone biosynthesis.</text>
</comment>
<comment type="function">
    <text evidence="7">May be involved in the transport of PQQ or its precursor to the periplasm.</text>
</comment>
<dbReference type="CDD" id="cd16274">
    <property type="entry name" value="PQQB-like_MBL-fold"/>
    <property type="match status" value="1"/>
</dbReference>
<keyword evidence="5 7" id="KW-0884">PQQ biosynthesis</keyword>
<reference evidence="9 10" key="1">
    <citation type="journal article" date="2021" name="Int. J. Syst. Evol. Microbiol.">
        <title>Steroidobacter gossypii sp. nov., isolated from soil of cotton cropping field.</title>
        <authorList>
            <person name="Huang R."/>
            <person name="Yang S."/>
            <person name="Zhen C."/>
            <person name="Liu W."/>
        </authorList>
    </citation>
    <scope>NUCLEOTIDE SEQUENCE [LARGE SCALE GENOMIC DNA]</scope>
    <source>
        <strain evidence="9 10">S1-65</strain>
    </source>
</reference>
<evidence type="ECO:0000256" key="7">
    <source>
        <dbReference type="HAMAP-Rule" id="MF_00653"/>
    </source>
</evidence>
<evidence type="ECO:0000256" key="4">
    <source>
        <dbReference type="ARBA" id="ARBA00022448"/>
    </source>
</evidence>
<dbReference type="SUPFAM" id="SSF56281">
    <property type="entry name" value="Metallo-hydrolase/oxidoreductase"/>
    <property type="match status" value="1"/>
</dbReference>
<comment type="similarity">
    <text evidence="2 7">Belongs to the PqqB family.</text>
</comment>
<evidence type="ECO:0000256" key="5">
    <source>
        <dbReference type="ARBA" id="ARBA00022905"/>
    </source>
</evidence>
<evidence type="ECO:0000313" key="10">
    <source>
        <dbReference type="Proteomes" id="UP000661077"/>
    </source>
</evidence>
<evidence type="ECO:0000256" key="2">
    <source>
        <dbReference type="ARBA" id="ARBA00008481"/>
    </source>
</evidence>
<evidence type="ECO:0000256" key="6">
    <source>
        <dbReference type="ARBA" id="ARBA00030966"/>
    </source>
</evidence>
<protein>
    <recommendedName>
        <fullName evidence="3 7">Coenzyme PQQ synthesis protein B</fullName>
    </recommendedName>
    <alternativeName>
        <fullName evidence="6 7">Pyrroloquinoline quinone biosynthesis protein B</fullName>
    </alternativeName>
</protein>
<dbReference type="InterPro" id="IPR001279">
    <property type="entry name" value="Metallo-B-lactamas"/>
</dbReference>
<feature type="domain" description="Metallo-beta-lactamase" evidence="8">
    <location>
        <begin position="52"/>
        <end position="268"/>
    </location>
</feature>
<dbReference type="PANTHER" id="PTHR42663:SF7">
    <property type="entry name" value="COENZYME PQQ SYNTHESIS PROTEIN B"/>
    <property type="match status" value="1"/>
</dbReference>
<evidence type="ECO:0000259" key="8">
    <source>
        <dbReference type="Pfam" id="PF12706"/>
    </source>
</evidence>
<evidence type="ECO:0000313" key="9">
    <source>
        <dbReference type="EMBL" id="MBM0106117.1"/>
    </source>
</evidence>
<dbReference type="PANTHER" id="PTHR42663">
    <property type="entry name" value="HYDROLASE C777.06C-RELATED-RELATED"/>
    <property type="match status" value="1"/>
</dbReference>